<dbReference type="Proteomes" id="UP000292957">
    <property type="component" value="Unassembled WGS sequence"/>
</dbReference>
<feature type="region of interest" description="Disordered" evidence="2">
    <location>
        <begin position="211"/>
        <end position="232"/>
    </location>
</feature>
<name>A0A4Q9MTV6_9APHY</name>
<evidence type="ECO:0000313" key="4">
    <source>
        <dbReference type="EMBL" id="TBU31095.1"/>
    </source>
</evidence>
<dbReference type="SUPFAM" id="SSF54211">
    <property type="entry name" value="Ribosomal protein S5 domain 2-like"/>
    <property type="match status" value="1"/>
</dbReference>
<organism evidence="4">
    <name type="scientific">Dichomitus squalens</name>
    <dbReference type="NCBI Taxonomy" id="114155"/>
    <lineage>
        <taxon>Eukaryota</taxon>
        <taxon>Fungi</taxon>
        <taxon>Dikarya</taxon>
        <taxon>Basidiomycota</taxon>
        <taxon>Agaricomycotina</taxon>
        <taxon>Agaricomycetes</taxon>
        <taxon>Polyporales</taxon>
        <taxon>Polyporaceae</taxon>
        <taxon>Dichomitus</taxon>
    </lineage>
</organism>
<dbReference type="InterPro" id="IPR036956">
    <property type="entry name" value="Impact_N_sf"/>
</dbReference>
<accession>A0A4Q9MTV6</accession>
<protein>
    <submittedName>
        <fullName evidence="4">Ribosomal protein S5 domain 2-like protein</fullName>
    </submittedName>
</protein>
<proteinExistence type="inferred from homology"/>
<dbReference type="OrthoDB" id="69641at2759"/>
<dbReference type="GO" id="GO:0006446">
    <property type="term" value="P:regulation of translational initiation"/>
    <property type="evidence" value="ECO:0007669"/>
    <property type="project" value="TreeGrafter"/>
</dbReference>
<evidence type="ECO:0000256" key="2">
    <source>
        <dbReference type="SAM" id="MobiDB-lite"/>
    </source>
</evidence>
<dbReference type="PANTHER" id="PTHR16301:SF25">
    <property type="entry name" value="PROTEIN IMPACT"/>
    <property type="match status" value="1"/>
</dbReference>
<dbReference type="GO" id="GO:0140469">
    <property type="term" value="P:GCN2-mediated signaling"/>
    <property type="evidence" value="ECO:0007669"/>
    <property type="project" value="TreeGrafter"/>
</dbReference>
<dbReference type="InterPro" id="IPR001498">
    <property type="entry name" value="Impact_N"/>
</dbReference>
<feature type="domain" description="Impact N-terminal" evidence="3">
    <location>
        <begin position="30"/>
        <end position="127"/>
    </location>
</feature>
<reference evidence="4" key="1">
    <citation type="submission" date="2019-01" db="EMBL/GenBank/DDBJ databases">
        <title>Draft genome sequences of three monokaryotic isolates of the white-rot basidiomycete fungus Dichomitus squalens.</title>
        <authorList>
            <consortium name="DOE Joint Genome Institute"/>
            <person name="Lopez S.C."/>
            <person name="Andreopoulos B."/>
            <person name="Pangilinan J."/>
            <person name="Lipzen A."/>
            <person name="Riley R."/>
            <person name="Ahrendt S."/>
            <person name="Ng V."/>
            <person name="Barry K."/>
            <person name="Daum C."/>
            <person name="Grigoriev I.V."/>
            <person name="Hilden K.S."/>
            <person name="Makela M.R."/>
            <person name="de Vries R.P."/>
        </authorList>
    </citation>
    <scope>NUCLEOTIDE SEQUENCE [LARGE SCALE GENOMIC DNA]</scope>
    <source>
        <strain evidence="4">OM18370.1</strain>
    </source>
</reference>
<keyword evidence="4" id="KW-0689">Ribosomal protein</keyword>
<dbReference type="GO" id="GO:0005737">
    <property type="term" value="C:cytoplasm"/>
    <property type="evidence" value="ECO:0007669"/>
    <property type="project" value="TreeGrafter"/>
</dbReference>
<feature type="compositionally biased region" description="Polar residues" evidence="2">
    <location>
        <begin position="211"/>
        <end position="226"/>
    </location>
</feature>
<feature type="region of interest" description="Disordered" evidence="2">
    <location>
        <begin position="1"/>
        <end position="27"/>
    </location>
</feature>
<dbReference type="Gene3D" id="3.30.230.30">
    <property type="entry name" value="Impact, N-terminal domain"/>
    <property type="match status" value="1"/>
</dbReference>
<comment type="similarity">
    <text evidence="1">Belongs to the IMPACT family.</text>
</comment>
<gene>
    <name evidence="4" type="ORF">BD311DRAFT_147547</name>
</gene>
<sequence>MSSTGNLDSFVKSSKPPPAPTATSQEIRDRASLFVGTIFPASTPEDARRAVNHLKHVVHRARPATHEIAAWRCMVLKPGKSGLGGPDDFEVVSGADDDGETHAGGRVLKVIQAESVIDAVVVVSRWYVLHAYDVIDGQSRYCANADRIGCGSRRYGGEMLGPVRFEHIETCAREVCRTFRLKDDMVTCVATLTSLDDILASLRAELASVTARKTSSEPTSSQSAAKRSTAKPYATLEESLDIAKAKRLITARENSIKSVKQALKKAREREPEQG</sequence>
<dbReference type="InterPro" id="IPR023582">
    <property type="entry name" value="Impact"/>
</dbReference>
<dbReference type="EMBL" id="ML143401">
    <property type="protein sequence ID" value="TBU31095.1"/>
    <property type="molecule type" value="Genomic_DNA"/>
</dbReference>
<keyword evidence="4" id="KW-0687">Ribonucleoprotein</keyword>
<dbReference type="InterPro" id="IPR020568">
    <property type="entry name" value="Ribosomal_Su5_D2-typ_SF"/>
</dbReference>
<evidence type="ECO:0000256" key="1">
    <source>
        <dbReference type="ARBA" id="ARBA00007665"/>
    </source>
</evidence>
<dbReference type="AlphaFoldDB" id="A0A4Q9MTV6"/>
<evidence type="ECO:0000259" key="3">
    <source>
        <dbReference type="Pfam" id="PF01205"/>
    </source>
</evidence>
<dbReference type="PANTHER" id="PTHR16301">
    <property type="entry name" value="IMPACT-RELATED"/>
    <property type="match status" value="1"/>
</dbReference>
<dbReference type="GO" id="GO:0005840">
    <property type="term" value="C:ribosome"/>
    <property type="evidence" value="ECO:0007669"/>
    <property type="project" value="UniProtKB-KW"/>
</dbReference>
<dbReference type="Pfam" id="PF01205">
    <property type="entry name" value="Impact_N"/>
    <property type="match status" value="1"/>
</dbReference>